<evidence type="ECO:0000313" key="2">
    <source>
        <dbReference type="EMBL" id="MCP3422976.1"/>
    </source>
</evidence>
<reference evidence="2 3" key="1">
    <citation type="submission" date="2022-06" db="EMBL/GenBank/DDBJ databases">
        <authorList>
            <person name="So Y."/>
        </authorList>
    </citation>
    <scope>NUCLEOTIDE SEQUENCE [LARGE SCALE GENOMIC DNA]</scope>
    <source>
        <strain evidence="2 3">STR3</strain>
    </source>
</reference>
<protein>
    <recommendedName>
        <fullName evidence="4">HNH endonuclease</fullName>
    </recommendedName>
</protein>
<feature type="region of interest" description="Disordered" evidence="1">
    <location>
        <begin position="1"/>
        <end position="48"/>
    </location>
</feature>
<evidence type="ECO:0008006" key="4">
    <source>
        <dbReference type="Google" id="ProtNLM"/>
    </source>
</evidence>
<proteinExistence type="predicted"/>
<dbReference type="Proteomes" id="UP001204524">
    <property type="component" value="Unassembled WGS sequence"/>
</dbReference>
<evidence type="ECO:0000313" key="3">
    <source>
        <dbReference type="Proteomes" id="UP001204524"/>
    </source>
</evidence>
<sequence>MGKKNKGKGSAPRTTVGKDGRGKARSTKQRESAAPSAKRPPCDKCGQVHGRCAGHTKHGPNAGKPCGANPRAGALVCIKHGGNHPGQKKAAKERLLELVDPALAALHKVLTDPNTDDHNKVRAAQLVLDRTGFKPGMVIEVGMTKFDQVLADAVGLDPATGTVQLDRGHSPSALASGDHSWEDMETHATEAQAKAWAPYDDEDEPQRIDPDADTVPGEVVSILPEPPDTRGVPSEYDRGHTTAWPYGREPG</sequence>
<evidence type="ECO:0000256" key="1">
    <source>
        <dbReference type="SAM" id="MobiDB-lite"/>
    </source>
</evidence>
<feature type="region of interest" description="Disordered" evidence="1">
    <location>
        <begin position="162"/>
        <end position="181"/>
    </location>
</feature>
<keyword evidence="3" id="KW-1185">Reference proteome</keyword>
<feature type="region of interest" description="Disordered" evidence="1">
    <location>
        <begin position="195"/>
        <end position="251"/>
    </location>
</feature>
<name>A0ABT1L2A2_9ACTN</name>
<dbReference type="EMBL" id="JANARS010000006">
    <property type="protein sequence ID" value="MCP3422976.1"/>
    <property type="molecule type" value="Genomic_DNA"/>
</dbReference>
<dbReference type="RefSeq" id="WP_254182174.1">
    <property type="nucleotide sequence ID" value="NZ_JANARS010000006.1"/>
</dbReference>
<comment type="caution">
    <text evidence="2">The sequence shown here is derived from an EMBL/GenBank/DDBJ whole genome shotgun (WGS) entry which is preliminary data.</text>
</comment>
<accession>A0ABT1L2A2</accession>
<gene>
    <name evidence="2" type="ORF">NCI01_14320</name>
</gene>
<organism evidence="2 3">
    <name type="scientific">Nocardioides pinisoli</name>
    <dbReference type="NCBI Taxonomy" id="2950279"/>
    <lineage>
        <taxon>Bacteria</taxon>
        <taxon>Bacillati</taxon>
        <taxon>Actinomycetota</taxon>
        <taxon>Actinomycetes</taxon>
        <taxon>Propionibacteriales</taxon>
        <taxon>Nocardioidaceae</taxon>
        <taxon>Nocardioides</taxon>
    </lineage>
</organism>